<dbReference type="Proteomes" id="UP001305647">
    <property type="component" value="Unassembled WGS sequence"/>
</dbReference>
<organism evidence="1 2">
    <name type="scientific">Parathielavia hyrcaniae</name>
    <dbReference type="NCBI Taxonomy" id="113614"/>
    <lineage>
        <taxon>Eukaryota</taxon>
        <taxon>Fungi</taxon>
        <taxon>Dikarya</taxon>
        <taxon>Ascomycota</taxon>
        <taxon>Pezizomycotina</taxon>
        <taxon>Sordariomycetes</taxon>
        <taxon>Sordariomycetidae</taxon>
        <taxon>Sordariales</taxon>
        <taxon>Chaetomiaceae</taxon>
        <taxon>Parathielavia</taxon>
    </lineage>
</organism>
<proteinExistence type="predicted"/>
<comment type="caution">
    <text evidence="1">The sequence shown here is derived from an EMBL/GenBank/DDBJ whole genome shotgun (WGS) entry which is preliminary data.</text>
</comment>
<dbReference type="AlphaFoldDB" id="A0AAN6Q1L6"/>
<reference evidence="1" key="1">
    <citation type="journal article" date="2023" name="Mol. Phylogenet. Evol.">
        <title>Genome-scale phylogeny and comparative genomics of the fungal order Sordariales.</title>
        <authorList>
            <person name="Hensen N."/>
            <person name="Bonometti L."/>
            <person name="Westerberg I."/>
            <person name="Brannstrom I.O."/>
            <person name="Guillou S."/>
            <person name="Cros-Aarteil S."/>
            <person name="Calhoun S."/>
            <person name="Haridas S."/>
            <person name="Kuo A."/>
            <person name="Mondo S."/>
            <person name="Pangilinan J."/>
            <person name="Riley R."/>
            <person name="LaButti K."/>
            <person name="Andreopoulos B."/>
            <person name="Lipzen A."/>
            <person name="Chen C."/>
            <person name="Yan M."/>
            <person name="Daum C."/>
            <person name="Ng V."/>
            <person name="Clum A."/>
            <person name="Steindorff A."/>
            <person name="Ohm R.A."/>
            <person name="Martin F."/>
            <person name="Silar P."/>
            <person name="Natvig D.O."/>
            <person name="Lalanne C."/>
            <person name="Gautier V."/>
            <person name="Ament-Velasquez S.L."/>
            <person name="Kruys A."/>
            <person name="Hutchinson M.I."/>
            <person name="Powell A.J."/>
            <person name="Barry K."/>
            <person name="Miller A.N."/>
            <person name="Grigoriev I.V."/>
            <person name="Debuchy R."/>
            <person name="Gladieux P."/>
            <person name="Hiltunen Thoren M."/>
            <person name="Johannesson H."/>
        </authorList>
    </citation>
    <scope>NUCLEOTIDE SEQUENCE</scope>
    <source>
        <strain evidence="1">CBS 757.83</strain>
    </source>
</reference>
<evidence type="ECO:0000313" key="2">
    <source>
        <dbReference type="Proteomes" id="UP001305647"/>
    </source>
</evidence>
<dbReference type="EMBL" id="MU863650">
    <property type="protein sequence ID" value="KAK4099337.1"/>
    <property type="molecule type" value="Genomic_DNA"/>
</dbReference>
<keyword evidence="2" id="KW-1185">Reference proteome</keyword>
<sequence>MTLPARPRPRVSSATDILQDPARSALPRYAAYRRARARFWEAFPEGGAYARLPTPGTDLECGLHALALSMRHQLPGMVDRVATVEELRGVFEDEYGVGSGSGSGSGVGGCRDGEGGLDGVDLGNYTFSSDGSGARRAGWFTADQLAAVFSAWGRRYLNRDGQGRVRCQLGWVTDRDEDEGEEGWPVMMNTSEVDTPEVGEGIVRVWVWNDGASLRGGIGHFEGIRRPTEQELEGLDR</sequence>
<evidence type="ECO:0000313" key="1">
    <source>
        <dbReference type="EMBL" id="KAK4099337.1"/>
    </source>
</evidence>
<accession>A0AAN6Q1L6</accession>
<gene>
    <name evidence="1" type="ORF">N658DRAFT_508781</name>
</gene>
<name>A0AAN6Q1L6_9PEZI</name>
<reference evidence="1" key="2">
    <citation type="submission" date="2023-05" db="EMBL/GenBank/DDBJ databases">
        <authorList>
            <consortium name="Lawrence Berkeley National Laboratory"/>
            <person name="Steindorff A."/>
            <person name="Hensen N."/>
            <person name="Bonometti L."/>
            <person name="Westerberg I."/>
            <person name="Brannstrom I.O."/>
            <person name="Guillou S."/>
            <person name="Cros-Aarteil S."/>
            <person name="Calhoun S."/>
            <person name="Haridas S."/>
            <person name="Kuo A."/>
            <person name="Mondo S."/>
            <person name="Pangilinan J."/>
            <person name="Riley R."/>
            <person name="Labutti K."/>
            <person name="Andreopoulos B."/>
            <person name="Lipzen A."/>
            <person name="Chen C."/>
            <person name="Yanf M."/>
            <person name="Daum C."/>
            <person name="Ng V."/>
            <person name="Clum A."/>
            <person name="Ohm R."/>
            <person name="Martin F."/>
            <person name="Silar P."/>
            <person name="Natvig D."/>
            <person name="Lalanne C."/>
            <person name="Gautier V."/>
            <person name="Ament-Velasquez S.L."/>
            <person name="Kruys A."/>
            <person name="Hutchinson M.I."/>
            <person name="Powell A.J."/>
            <person name="Barry K."/>
            <person name="Miller A.N."/>
            <person name="Grigoriev I.V."/>
            <person name="Debuchy R."/>
            <person name="Gladieux P."/>
            <person name="Thoren M.H."/>
            <person name="Johannesson H."/>
        </authorList>
    </citation>
    <scope>NUCLEOTIDE SEQUENCE</scope>
    <source>
        <strain evidence="1">CBS 757.83</strain>
    </source>
</reference>
<protein>
    <submittedName>
        <fullName evidence="1">Uncharacterized protein</fullName>
    </submittedName>
</protein>